<dbReference type="Proteomes" id="UP000322524">
    <property type="component" value="Unassembled WGS sequence"/>
</dbReference>
<sequence>MKRDDSLDSLVYAYQHKIQMDKQSAFPYKEGDWVEVIGVGEGYNGIKGYVLELDEVKKKVKVRCFNGSKENTSVIVWMYQEFLKLSPVHDETKKELIDLALDLNDAVWFYDLVEGK</sequence>
<reference evidence="1 2" key="1">
    <citation type="submission" date="2019-08" db="EMBL/GenBank/DDBJ databases">
        <title>Bacillus genomes from the desert of Cuatro Cienegas, Coahuila.</title>
        <authorList>
            <person name="Olmedo-Alvarez G."/>
        </authorList>
    </citation>
    <scope>NUCLEOTIDE SEQUENCE [LARGE SCALE GENOMIC DNA]</scope>
    <source>
        <strain evidence="1 2">CH28_1T</strain>
    </source>
</reference>
<protein>
    <recommendedName>
        <fullName evidence="3">IDEAL domain-containing protein</fullName>
    </recommendedName>
</protein>
<evidence type="ECO:0000313" key="2">
    <source>
        <dbReference type="Proteomes" id="UP000322524"/>
    </source>
</evidence>
<evidence type="ECO:0008006" key="3">
    <source>
        <dbReference type="Google" id="ProtNLM"/>
    </source>
</evidence>
<dbReference type="RefSeq" id="WP_148987536.1">
    <property type="nucleotide sequence ID" value="NZ_VTEV01000003.1"/>
</dbReference>
<dbReference type="OrthoDB" id="2932096at2"/>
<comment type="caution">
    <text evidence="1">The sequence shown here is derived from an EMBL/GenBank/DDBJ whole genome shotgun (WGS) entry which is preliminary data.</text>
</comment>
<organism evidence="1 2">
    <name type="scientific">Sutcliffiella horikoshii</name>
    <dbReference type="NCBI Taxonomy" id="79883"/>
    <lineage>
        <taxon>Bacteria</taxon>
        <taxon>Bacillati</taxon>
        <taxon>Bacillota</taxon>
        <taxon>Bacilli</taxon>
        <taxon>Bacillales</taxon>
        <taxon>Bacillaceae</taxon>
        <taxon>Sutcliffiella</taxon>
    </lineage>
</organism>
<dbReference type="AlphaFoldDB" id="A0A5D4T0C1"/>
<dbReference type="EMBL" id="VTEV01000003">
    <property type="protein sequence ID" value="TYS68669.1"/>
    <property type="molecule type" value="Genomic_DNA"/>
</dbReference>
<proteinExistence type="predicted"/>
<name>A0A5D4T0C1_9BACI</name>
<evidence type="ECO:0000313" key="1">
    <source>
        <dbReference type="EMBL" id="TYS68669.1"/>
    </source>
</evidence>
<accession>A0A5D4T0C1</accession>
<gene>
    <name evidence="1" type="ORF">FZC76_06905</name>
</gene>